<dbReference type="KEGG" id="abas:ACPOL_0322"/>
<accession>A0A2Z5FTE7</accession>
<organism evidence="2 3">
    <name type="scientific">Acidisarcina polymorpha</name>
    <dbReference type="NCBI Taxonomy" id="2211140"/>
    <lineage>
        <taxon>Bacteria</taxon>
        <taxon>Pseudomonadati</taxon>
        <taxon>Acidobacteriota</taxon>
        <taxon>Terriglobia</taxon>
        <taxon>Terriglobales</taxon>
        <taxon>Acidobacteriaceae</taxon>
        <taxon>Acidisarcina</taxon>
    </lineage>
</organism>
<name>A0A2Z5FTE7_9BACT</name>
<reference evidence="2 3" key="1">
    <citation type="journal article" date="2018" name="Front. Microbiol.">
        <title>Hydrolytic Capabilities as a Key to Environmental Success: Chitinolytic and Cellulolytic Acidobacteria From Acidic Sub-arctic Soils and Boreal Peatlands.</title>
        <authorList>
            <person name="Belova S.E."/>
            <person name="Ravin N.V."/>
            <person name="Pankratov T.A."/>
            <person name="Rakitin A.L."/>
            <person name="Ivanova A.A."/>
            <person name="Beletsky A.V."/>
            <person name="Mardanov A.V."/>
            <person name="Sinninghe Damste J.S."/>
            <person name="Dedysh S.N."/>
        </authorList>
    </citation>
    <scope>NUCLEOTIDE SEQUENCE [LARGE SCALE GENOMIC DNA]</scope>
    <source>
        <strain evidence="2 3">SBC82</strain>
    </source>
</reference>
<gene>
    <name evidence="2" type="ORF">ACPOL_0322</name>
</gene>
<feature type="region of interest" description="Disordered" evidence="1">
    <location>
        <begin position="1"/>
        <end position="37"/>
    </location>
</feature>
<feature type="compositionally biased region" description="Polar residues" evidence="1">
    <location>
        <begin position="27"/>
        <end position="37"/>
    </location>
</feature>
<dbReference type="EMBL" id="CP030840">
    <property type="protein sequence ID" value="AXC09705.1"/>
    <property type="molecule type" value="Genomic_DNA"/>
</dbReference>
<sequence>MPEGSKRAPSLRGIDVPGNTAEDTLKIENSPSVISTF</sequence>
<dbReference type="Proteomes" id="UP000253606">
    <property type="component" value="Chromosome"/>
</dbReference>
<protein>
    <submittedName>
        <fullName evidence="2">Uncharacterized protein</fullName>
    </submittedName>
</protein>
<evidence type="ECO:0000256" key="1">
    <source>
        <dbReference type="SAM" id="MobiDB-lite"/>
    </source>
</evidence>
<proteinExistence type="predicted"/>
<evidence type="ECO:0000313" key="2">
    <source>
        <dbReference type="EMBL" id="AXC09705.1"/>
    </source>
</evidence>
<dbReference type="AlphaFoldDB" id="A0A2Z5FTE7"/>
<evidence type="ECO:0000313" key="3">
    <source>
        <dbReference type="Proteomes" id="UP000253606"/>
    </source>
</evidence>
<keyword evidence="3" id="KW-1185">Reference proteome</keyword>